<dbReference type="eggNOG" id="arCOG04279">
    <property type="taxonomic scope" value="Archaea"/>
</dbReference>
<dbReference type="PANTHER" id="PTHR36577">
    <property type="entry name" value="DUF521 DOMAIN PROTEIN (AFU_ORTHOLOGUE AFUA_6G00490)"/>
    <property type="match status" value="1"/>
</dbReference>
<dbReference type="KEGG" id="fpl:Ferp_0107"/>
<proteinExistence type="inferred from homology"/>
<dbReference type="PIRSF" id="PIRSF004966">
    <property type="entry name" value="UCP004966"/>
    <property type="match status" value="1"/>
</dbReference>
<comment type="function">
    <text evidence="5 7">Component of a hydro-lyase that catalyzes the dehydration of mevalonate 5-phosphate (MVA5P) to form trans-anhydromevalonate 5-phosphate (tAHMP). Involved in the archaeal mevalonate (MVA) pathway, which provides fundamental precursors for isoprenoid biosynthesis, such as isopentenyl diphosphate (IPP) and dimethylallyl diphosphate (DMAPP).</text>
</comment>
<dbReference type="InterPro" id="IPR012016">
    <property type="entry name" value="PMDh-S-like"/>
</dbReference>
<dbReference type="SUPFAM" id="SSF52016">
    <property type="entry name" value="LeuD/IlvD-like"/>
    <property type="match status" value="1"/>
</dbReference>
<evidence type="ECO:0000256" key="2">
    <source>
        <dbReference type="ARBA" id="ARBA00023229"/>
    </source>
</evidence>
<dbReference type="PaxDb" id="589924-Ferp_0107"/>
<dbReference type="GeneID" id="8777599"/>
<keyword evidence="10" id="KW-1185">Reference proteome</keyword>
<evidence type="ECO:0000256" key="7">
    <source>
        <dbReference type="HAMAP-Rule" id="MF_00078"/>
    </source>
</evidence>
<sequence length="132" mass="13957">MRIKARGVSKGFARGEALVSKSKISFLGDVDAKSGVVVDKNSDIYGESVANKVLVFPSGKGSTVGTYVLLQLKKNGVAPLAIINEKTEVIIAVGAIIAEIPLVDMPEVNVFEILKSGDIVTVNATEGWIEIE</sequence>
<evidence type="ECO:0000313" key="10">
    <source>
        <dbReference type="Proteomes" id="UP000002613"/>
    </source>
</evidence>
<evidence type="ECO:0000256" key="4">
    <source>
        <dbReference type="ARBA" id="ARBA00045120"/>
    </source>
</evidence>
<gene>
    <name evidence="9" type="ordered locus">Ferp_0107</name>
</gene>
<evidence type="ECO:0000313" key="9">
    <source>
        <dbReference type="EMBL" id="ADC64296.1"/>
    </source>
</evidence>
<feature type="active site" description="Proton acceptor" evidence="7">
    <location>
        <position position="62"/>
    </location>
</feature>
<dbReference type="Gene3D" id="3.50.30.10">
    <property type="entry name" value="Phosphohistidine domain"/>
    <property type="match status" value="1"/>
</dbReference>
<dbReference type="HOGENOM" id="CLU_141583_2_0_2"/>
<comment type="catalytic activity">
    <reaction evidence="4">
        <text>(R)-5-phosphomevalonate = (2E)-3-methyl-5-phosphooxypent-2-enoate + H2O</text>
        <dbReference type="Rhea" id="RHEA:78975"/>
        <dbReference type="ChEBI" id="CHEBI:15377"/>
        <dbReference type="ChEBI" id="CHEBI:58146"/>
        <dbReference type="ChEBI" id="CHEBI:229665"/>
        <dbReference type="EC" id="4.2.1.182"/>
    </reaction>
    <physiologicalReaction direction="left-to-right" evidence="4">
        <dbReference type="Rhea" id="RHEA:78976"/>
    </physiologicalReaction>
</comment>
<reference evidence="9 10" key="2">
    <citation type="journal article" date="2011" name="Stand. Genomic Sci.">
        <title>Complete genome sequence of Ferroglobus placidus AEDII12DO.</title>
        <authorList>
            <person name="Anderson I."/>
            <person name="Risso C."/>
            <person name="Holmes D."/>
            <person name="Lucas S."/>
            <person name="Copeland A."/>
            <person name="Lapidus A."/>
            <person name="Cheng J.F."/>
            <person name="Bruce D."/>
            <person name="Goodwin L."/>
            <person name="Pitluck S."/>
            <person name="Saunders E."/>
            <person name="Brettin T."/>
            <person name="Detter J.C."/>
            <person name="Han C."/>
            <person name="Tapia R."/>
            <person name="Larimer F."/>
            <person name="Land M."/>
            <person name="Hauser L."/>
            <person name="Woyke T."/>
            <person name="Lovley D."/>
            <person name="Kyrpides N."/>
            <person name="Ivanova N."/>
        </authorList>
    </citation>
    <scope>NUCLEOTIDE SEQUENCE [LARGE SCALE GENOMIC DNA]</scope>
    <source>
        <strain evidence="10">DSM 10642 / AEDII12DO</strain>
    </source>
</reference>
<evidence type="ECO:0000256" key="3">
    <source>
        <dbReference type="ARBA" id="ARBA00023239"/>
    </source>
</evidence>
<dbReference type="RefSeq" id="WP_012964643.1">
    <property type="nucleotide sequence ID" value="NC_013849.1"/>
</dbReference>
<comment type="similarity">
    <text evidence="7">Belongs to the AcnX type II small subunit family.</text>
</comment>
<reference evidence="10" key="1">
    <citation type="submission" date="2010-02" db="EMBL/GenBank/DDBJ databases">
        <title>Complete sequence of Ferroglobus placidus DSM 10642.</title>
        <authorList>
            <consortium name="US DOE Joint Genome Institute"/>
            <person name="Lucas S."/>
            <person name="Copeland A."/>
            <person name="Lapidus A."/>
            <person name="Cheng J.-F."/>
            <person name="Bruce D."/>
            <person name="Goodwin L."/>
            <person name="Pitluck S."/>
            <person name="Saunders E."/>
            <person name="Brettin T."/>
            <person name="Detter J.C."/>
            <person name="Han C."/>
            <person name="Tapia R."/>
            <person name="Larimer F."/>
            <person name="Land M."/>
            <person name="Hauser L."/>
            <person name="Kyrpides N."/>
            <person name="Ivanova N."/>
            <person name="Holmes D."/>
            <person name="Lovley D."/>
            <person name="Kyrpides N."/>
            <person name="Anderson I.J."/>
            <person name="Woyke T."/>
        </authorList>
    </citation>
    <scope>NUCLEOTIDE SEQUENCE [LARGE SCALE GENOMIC DNA]</scope>
    <source>
        <strain evidence="10">DSM 10642 / AEDII12DO</strain>
    </source>
</reference>
<evidence type="ECO:0000256" key="6">
    <source>
        <dbReference type="ARBA" id="ARBA00046520"/>
    </source>
</evidence>
<dbReference type="EMBL" id="CP001899">
    <property type="protein sequence ID" value="ADC64296.1"/>
    <property type="molecule type" value="Genomic_DNA"/>
</dbReference>
<dbReference type="GO" id="GO:0016836">
    <property type="term" value="F:hydro-lyase activity"/>
    <property type="evidence" value="ECO:0007669"/>
    <property type="project" value="UniProtKB-UniRule"/>
</dbReference>
<organism evidence="9 10">
    <name type="scientific">Ferroglobus placidus (strain DSM 10642 / AEDII12DO)</name>
    <dbReference type="NCBI Taxonomy" id="589924"/>
    <lineage>
        <taxon>Archaea</taxon>
        <taxon>Methanobacteriati</taxon>
        <taxon>Methanobacteriota</taxon>
        <taxon>Archaeoglobi</taxon>
        <taxon>Archaeoglobales</taxon>
        <taxon>Archaeoglobaceae</taxon>
        <taxon>Ferroglobus</taxon>
    </lineage>
</organism>
<keyword evidence="2 7" id="KW-0414">Isoprene biosynthesis</keyword>
<name>D3S160_FERPA</name>
<dbReference type="InterPro" id="IPR020794">
    <property type="entry name" value="PMDh_S"/>
</dbReference>
<comment type="subunit">
    <text evidence="6 7">Heterodimer composed of a large subunit (PMDh-L) and a small subunit (PMDh-S).</text>
</comment>
<evidence type="ECO:0000259" key="8">
    <source>
        <dbReference type="Pfam" id="PF01989"/>
    </source>
</evidence>
<protein>
    <recommendedName>
        <fullName evidence="7">Phosphomevalonate dehydratase small subunit</fullName>
        <shortName evidence="7">PMDh small subunit</shortName>
        <shortName evidence="7">PMDh-S</shortName>
        <ecNumber evidence="7">4.2.1.182</ecNumber>
    </recommendedName>
</protein>
<keyword evidence="3 7" id="KW-0456">Lyase</keyword>
<dbReference type="CDD" id="cd01356">
    <property type="entry name" value="AcnX_swivel"/>
    <property type="match status" value="1"/>
</dbReference>
<evidence type="ECO:0000256" key="5">
    <source>
        <dbReference type="ARBA" id="ARBA00045299"/>
    </source>
</evidence>
<dbReference type="EC" id="4.2.1.182" evidence="7"/>
<dbReference type="Proteomes" id="UP000002613">
    <property type="component" value="Chromosome"/>
</dbReference>
<dbReference type="AlphaFoldDB" id="D3S160"/>
<dbReference type="STRING" id="589924.Ferp_0107"/>
<dbReference type="GO" id="GO:0019287">
    <property type="term" value="P:isopentenyl diphosphate biosynthetic process, mevalonate pathway"/>
    <property type="evidence" value="ECO:0007669"/>
    <property type="project" value="UniProtKB-UniRule"/>
</dbReference>
<dbReference type="NCBIfam" id="NF003046">
    <property type="entry name" value="PRK03955.1"/>
    <property type="match status" value="1"/>
</dbReference>
<evidence type="ECO:0000256" key="1">
    <source>
        <dbReference type="ARBA" id="ARBA00005092"/>
    </source>
</evidence>
<dbReference type="OrthoDB" id="18062at2157"/>
<comment type="pathway">
    <text evidence="1 7">Isoprenoid biosynthesis; isopentenyl diphosphate biosynthesis via mevalonate pathway.</text>
</comment>
<feature type="domain" description="Phosphomevalonate dehydratase small subunit-like" evidence="8">
    <location>
        <begin position="24"/>
        <end position="103"/>
    </location>
</feature>
<dbReference type="Pfam" id="PF01989">
    <property type="entry name" value="AcnX_swivel_put"/>
    <property type="match status" value="1"/>
</dbReference>
<dbReference type="InterPro" id="IPR002840">
    <property type="entry name" value="PMDh-S-like_dom"/>
</dbReference>
<dbReference type="PANTHER" id="PTHR36577:SF3">
    <property type="entry name" value="DUF521 DOMAIN PROTEIN (AFU_ORTHOLOGUE AFUA_6G00490)"/>
    <property type="match status" value="1"/>
</dbReference>
<dbReference type="HAMAP" id="MF_00078">
    <property type="entry name" value="PMDh_S"/>
    <property type="match status" value="1"/>
</dbReference>
<accession>D3S160</accession>